<accession>A0A3D8IYA2</accession>
<evidence type="ECO:0000313" key="1">
    <source>
        <dbReference type="EMBL" id="RDU70242.1"/>
    </source>
</evidence>
<sequence length="224" mass="24978">MLKRLAVVLIGSIVYATPNYFLCNVVNTNALSCSSPKTAFSQKLKVYSSAKYLPTLSFKRPIFFNIQTQLQHKSPHLLAYADIDSHSNTYAKNIKHLKILSSFALNTISKRYLFDNVFAKFTMGTGVYANLAHTAGEGGLAFYRNSTLSLEGRFHLASSLIINEQHIIEMSLQLPLFIKGIFGYEATRENNVLLSIRFVYGGKGFAKILPSYNEAPQSTPPPKI</sequence>
<proteinExistence type="predicted"/>
<dbReference type="AlphaFoldDB" id="A0A3D8IYA2"/>
<dbReference type="RefSeq" id="WP_115569901.1">
    <property type="nucleotide sequence ID" value="NZ_NXLV01000012.1"/>
</dbReference>
<gene>
    <name evidence="1" type="ORF">CQA58_06425</name>
</gene>
<organism evidence="1 2">
    <name type="scientific">Helicobacter brantae</name>
    <dbReference type="NCBI Taxonomy" id="375927"/>
    <lineage>
        <taxon>Bacteria</taxon>
        <taxon>Pseudomonadati</taxon>
        <taxon>Campylobacterota</taxon>
        <taxon>Epsilonproteobacteria</taxon>
        <taxon>Campylobacterales</taxon>
        <taxon>Helicobacteraceae</taxon>
        <taxon>Helicobacter</taxon>
    </lineage>
</organism>
<evidence type="ECO:0000313" key="2">
    <source>
        <dbReference type="Proteomes" id="UP000257045"/>
    </source>
</evidence>
<name>A0A3D8IYA2_9HELI</name>
<reference evidence="1 2" key="1">
    <citation type="submission" date="2018-04" db="EMBL/GenBank/DDBJ databases">
        <title>Novel Campyloabacter and Helicobacter Species and Strains.</title>
        <authorList>
            <person name="Mannion A.J."/>
            <person name="Shen Z."/>
            <person name="Fox J.G."/>
        </authorList>
    </citation>
    <scope>NUCLEOTIDE SEQUENCE [LARGE SCALE GENOMIC DNA]</scope>
    <source>
        <strain evidence="1 2">MIT 04-9366</strain>
    </source>
</reference>
<keyword evidence="2" id="KW-1185">Reference proteome</keyword>
<dbReference type="Proteomes" id="UP000257045">
    <property type="component" value="Unassembled WGS sequence"/>
</dbReference>
<dbReference type="EMBL" id="NXLV01000012">
    <property type="protein sequence ID" value="RDU70242.1"/>
    <property type="molecule type" value="Genomic_DNA"/>
</dbReference>
<protein>
    <submittedName>
        <fullName evidence="1">Uncharacterized protein</fullName>
    </submittedName>
</protein>
<comment type="caution">
    <text evidence="1">The sequence shown here is derived from an EMBL/GenBank/DDBJ whole genome shotgun (WGS) entry which is preliminary data.</text>
</comment>